<name>A0ABQ9XGX2_9EUKA</name>
<dbReference type="Proteomes" id="UP001281761">
    <property type="component" value="Unassembled WGS sequence"/>
</dbReference>
<reference evidence="5 6" key="1">
    <citation type="journal article" date="2022" name="bioRxiv">
        <title>Genomics of Preaxostyla Flagellates Illuminates Evolutionary Transitions and the Path Towards Mitochondrial Loss.</title>
        <authorList>
            <person name="Novak L.V.F."/>
            <person name="Treitli S.C."/>
            <person name="Pyrih J."/>
            <person name="Halakuc P."/>
            <person name="Pipaliya S.V."/>
            <person name="Vacek V."/>
            <person name="Brzon O."/>
            <person name="Soukal P."/>
            <person name="Eme L."/>
            <person name="Dacks J.B."/>
            <person name="Karnkowska A."/>
            <person name="Elias M."/>
            <person name="Hampl V."/>
        </authorList>
    </citation>
    <scope>NUCLEOTIDE SEQUENCE [LARGE SCALE GENOMIC DNA]</scope>
    <source>
        <strain evidence="5">NAU3</strain>
        <tissue evidence="5">Gut</tissue>
    </source>
</reference>
<feature type="domain" description="Protein kinase" evidence="4">
    <location>
        <begin position="2369"/>
        <end position="2751"/>
    </location>
</feature>
<evidence type="ECO:0000256" key="3">
    <source>
        <dbReference type="SAM" id="SignalP"/>
    </source>
</evidence>
<dbReference type="SUPFAM" id="SSF56112">
    <property type="entry name" value="Protein kinase-like (PK-like)"/>
    <property type="match status" value="1"/>
</dbReference>
<feature type="region of interest" description="Disordered" evidence="1">
    <location>
        <begin position="2610"/>
        <end position="2633"/>
    </location>
</feature>
<dbReference type="Pfam" id="PF07714">
    <property type="entry name" value="PK_Tyr_Ser-Thr"/>
    <property type="match status" value="1"/>
</dbReference>
<feature type="transmembrane region" description="Helical" evidence="2">
    <location>
        <begin position="2405"/>
        <end position="2428"/>
    </location>
</feature>
<organism evidence="5 6">
    <name type="scientific">Blattamonas nauphoetae</name>
    <dbReference type="NCBI Taxonomy" id="2049346"/>
    <lineage>
        <taxon>Eukaryota</taxon>
        <taxon>Metamonada</taxon>
        <taxon>Preaxostyla</taxon>
        <taxon>Oxymonadida</taxon>
        <taxon>Blattamonas</taxon>
    </lineage>
</organism>
<dbReference type="Gene3D" id="1.10.510.10">
    <property type="entry name" value="Transferase(Phosphotransferase) domain 1"/>
    <property type="match status" value="1"/>
</dbReference>
<dbReference type="PROSITE" id="PS50011">
    <property type="entry name" value="PROTEIN_KINASE_DOM"/>
    <property type="match status" value="1"/>
</dbReference>
<dbReference type="InterPro" id="IPR051681">
    <property type="entry name" value="Ser/Thr_Kinases-Pseudokinases"/>
</dbReference>
<dbReference type="InterPro" id="IPR000719">
    <property type="entry name" value="Prot_kinase_dom"/>
</dbReference>
<keyword evidence="3" id="KW-0732">Signal</keyword>
<protein>
    <recommendedName>
        <fullName evidence="4">Protein kinase domain-containing protein</fullName>
    </recommendedName>
</protein>
<evidence type="ECO:0000259" key="4">
    <source>
        <dbReference type="PROSITE" id="PS50011"/>
    </source>
</evidence>
<evidence type="ECO:0000313" key="5">
    <source>
        <dbReference type="EMBL" id="KAK2949887.1"/>
    </source>
</evidence>
<dbReference type="InterPro" id="IPR011050">
    <property type="entry name" value="Pectin_lyase_fold/virulence"/>
</dbReference>
<feature type="signal peptide" evidence="3">
    <location>
        <begin position="1"/>
        <end position="17"/>
    </location>
</feature>
<dbReference type="SUPFAM" id="SSF51126">
    <property type="entry name" value="Pectin lyase-like"/>
    <property type="match status" value="2"/>
</dbReference>
<evidence type="ECO:0000256" key="1">
    <source>
        <dbReference type="SAM" id="MobiDB-lite"/>
    </source>
</evidence>
<dbReference type="PANTHER" id="PTHR44329">
    <property type="entry name" value="SERINE/THREONINE-PROTEIN KINASE TNNI3K-RELATED"/>
    <property type="match status" value="1"/>
</dbReference>
<feature type="chain" id="PRO_5047206450" description="Protein kinase domain-containing protein" evidence="3">
    <location>
        <begin position="18"/>
        <end position="2775"/>
    </location>
</feature>
<accession>A0ABQ9XGX2</accession>
<keyword evidence="2" id="KW-1133">Transmembrane helix</keyword>
<evidence type="ECO:0000313" key="6">
    <source>
        <dbReference type="Proteomes" id="UP001281761"/>
    </source>
</evidence>
<dbReference type="EMBL" id="JARBJD010000147">
    <property type="protein sequence ID" value="KAK2949887.1"/>
    <property type="molecule type" value="Genomic_DNA"/>
</dbReference>
<dbReference type="InterPro" id="IPR001245">
    <property type="entry name" value="Ser-Thr/Tyr_kinase_cat_dom"/>
</dbReference>
<dbReference type="InterPro" id="IPR011009">
    <property type="entry name" value="Kinase-like_dom_sf"/>
</dbReference>
<keyword evidence="2" id="KW-0812">Transmembrane</keyword>
<gene>
    <name evidence="5" type="ORF">BLNAU_15190</name>
</gene>
<keyword evidence="6" id="KW-1185">Reference proteome</keyword>
<keyword evidence="2" id="KW-0472">Membrane</keyword>
<comment type="caution">
    <text evidence="5">The sequence shown here is derived from an EMBL/GenBank/DDBJ whole genome shotgun (WGS) entry which is preliminary data.</text>
</comment>
<evidence type="ECO:0000256" key="2">
    <source>
        <dbReference type="SAM" id="Phobius"/>
    </source>
</evidence>
<sequence>MIWLYTLQQLLVQAIFSEPISLEDCYIKTTVSPNSQGPTARNIHLNALSYFSNTIHFSNQFISTRGNDAHRPIIYNGPAATESLFIVKNSSTNFHSMNFAPGNLAILQIESQSTVLLSSCEGFLLEPVSPFKCSDSNLTLKAVSFQSAFPTMFFPTIVLATGGQTKVDFQSISLANVLSLGDEPLLASPAISFVGLDMVRLSNVSQLHHAYSPYTSSGMFNVSIKSTDISACSNVLSGGIVRNMNDQTTILCLNSTFTHAQNTFQNNPSMTHIETGTVEHTFINCTWTGCSSTTWGGGICSISGNLEVRKCNFYNNTCQGGDRATGQGRGGAIHHNGTGVASCLITECIFVWNNASIAGTLDTNSATSLAVTHSNCSYSTHIDFEGTNGNVGAFHFVDAPNGSLINYLRHQHNFSPTTSGAIDMNRIDGDITFSNIYVENCSAATGGAIIYSEPIGVPTIVWFSCIFIGNTASYKGDNGIIAGNDICFYQPWPHWNNTLKSESSFVNCFSTSDEPRIVHRINKDPPYEYTYHFESTFLNGANYSIRLPDPGIFISYTTGEDTASCGTSSTLKCGTLGYVGNADKIPIDKGTILMDPERYPETQAFSIDSGTTTITSYGREFPVLLIKADAQAYLTKGVGTLEMSYLSFSPSSGNTIILQNKAGHLVVHDCQFERVLDDAETRNDVGMSKPIIHATAGTVTLTSVEFKSIQFGGGCAIQFDSTEALAVTQCTFTTLSGLVASSLLVLPNIASPTLSELTFTSISSSVDGTVLSETLTTGRSFTLTKWECTTCSTTDGHNGAALGLVVEGGSVELSGCSFKQCQSGGFGAVFIDLTGQIGAWDVKFTTLTFGRGTEANTAKAGSDIFFKIKSTQKDALAQDPQLLPYVRSSPTAPQISFIGTELDEISFEYDDDTALSGSILHLVHPYSTNVLSVDGEIGRDHLLCGDVLVPCKTLRHGTDKVVGTLAVSVLGSVEQETTLDLTKDVKYSSDGDAKKSIRLVKDVGITVRASLITLSKLIFTTTVQTLSQSAVTLQSGSLTITNCEFNSLPSLASGSAVSATISSGHSLDILSTSFTSCTTSEKGGALHLSMNGGSFSLGTGVQFTTCTATKGGQNLFVEAADLSQVITSTSMSFIAPTLSTLTATQLPLYSGVNSNKPSDTVPLILYLVPIESKGYASSEGDDVTMCGYQVYPCQSITSVLKMLVANGTKVEGKLSALTVELINTVSLSTLFTFGESDLTISKQTLSLSGAGQLQTSETSHLTLQSLKLIFTSMTATAALLVPTGTLTVDGCTFGDGTNAIPVAVGVVTGGSLALTDSNVFSLVSTSMSLFSVSAGSLNIAPTSTITHSSAERSSSLFSFTGGEVTLSSTAILSNSLSGVTSLITHTGGSLEFKSITCEDITRTIGDGAAISSTPTDDSLTISNSKFISCKTSSGNGGALAVSLSGTASLSVLSTHFNSCSSSLNGGAVFLSLIPSDASQTTWDFNLNGATFGTSSTKNQAEKGSNVYVSGTSFDTAITQTRFPSVTADDKADWNRLWGQDTKRGFSSTLLVDLIDLDSTLLVGETPSLDFIHCGHFGVGCSSLTGGLNNVKTGSSTASLIISSISLSVATPTTLSTNLELTITKNNSLGTNPAVVIGREGIFSVLDGKMIFSNLAFEGVAQLSASLITLNGGSATISECSFKSFNTDSSALIQHTTNTLTISAVTFENILRSSGDGAVVNSIFTSSMSLLIDDITFNNTRTTGKGDGIFISFTDFTHPATLPTFTLKNMKYSANPAQNAAPHYLWIDGRTLDKYFTTADPRFEGSYESEQVLSEWLWSVDLANDLTSSVKFYLVPGSGSVGVDTDGYSVSQCGFFNVWCNTLELGLSRLSALNTEVVVKQSIPLDTTISLTESVKIRSCVSNNRKNWILLQGNHQPTFEPSSWTGSFGQSDEMDGVLVQFPAAEWSHPEQYNPFSLLYLFFTRPAGSFISSNTARSINHPLCGSDTLPCRSVDGGYSLTEEEYMTVKTETSLSAKIVMNGKKLTITGKKGGEILKIEENGQIVDNLDDDADTLTLDQLTVDLSSSSLKSEGVFLIENGRLKMTDISFASSKAIEGILVEVKKGDIDISRVTFSDLILNHPTPLLLQNLTKGFISNLKIQSCTVAHLLSIISSTDVELSNCVFNETSSKTSNILPNSEPVCAWDNSLIHFTDSSASILSSTFSGLTQGVIISTNSVLSLELSAFHDNTVGSVDFPSVRRNIRCVGGALTIGTLSGDGTTDSSKSAWISVENDCVLTTDLFAEGTEYFVPTLDTKKSTASFNKKSSSFAVEIVGETLVPCGLTFEIYALNDDKQIEQTKPIELTSTTTNLLTEKKITLTFTQSELGLDAKKQWRGKLSYGRLGKETDSFLLQLSSSEKKSQAFVKSLAWLIPTIVAVLAFFLILFLVILCRRRNQKKEKKSLSQQEELNEQVVVIKDDFDDFSNPTSLSMIRNNTAEQNERAPVRTVDAVEGGEDNEEEQKKSNVVVEPVLAAIECQGDFAVKKLTRPRTLFDVLHRNEQNGKPCQLDSKKVIEQVVQGLFVASQSNNTEKILTNLSPHKILIDDTGNCFLQVPPTFPSGLSRVSPQHSLTPIPAGSLLSQPSQPQPANSANAKSGLDHFFRHSDQTTAGFPSETVGKAQEDQRWFAPEVADNRPRLDVKRAAVFSLGLILWEMETGLVPFGEVDGINAQRMLGTGTPLLMSHVNPDRVQLIEECLSLDPNARPTLSQIIPKLESSAEKKVEGEKPIANQDIRNLFG</sequence>
<feature type="compositionally biased region" description="Polar residues" evidence="1">
    <location>
        <begin position="2616"/>
        <end position="2631"/>
    </location>
</feature>
<proteinExistence type="predicted"/>